<protein>
    <submittedName>
        <fullName evidence="1">Uncharacterized protein</fullName>
    </submittedName>
</protein>
<evidence type="ECO:0000313" key="2">
    <source>
        <dbReference type="Proteomes" id="UP001060085"/>
    </source>
</evidence>
<dbReference type="EMBL" id="CM044701">
    <property type="protein sequence ID" value="KAI5683947.1"/>
    <property type="molecule type" value="Genomic_DNA"/>
</dbReference>
<reference evidence="2" key="1">
    <citation type="journal article" date="2023" name="Nat. Plants">
        <title>Single-cell RNA sequencing provides a high-resolution roadmap for understanding the multicellular compartmentation of specialized metabolism.</title>
        <authorList>
            <person name="Sun S."/>
            <person name="Shen X."/>
            <person name="Li Y."/>
            <person name="Li Y."/>
            <person name="Wang S."/>
            <person name="Li R."/>
            <person name="Zhang H."/>
            <person name="Shen G."/>
            <person name="Guo B."/>
            <person name="Wei J."/>
            <person name="Xu J."/>
            <person name="St-Pierre B."/>
            <person name="Chen S."/>
            <person name="Sun C."/>
        </authorList>
    </citation>
    <scope>NUCLEOTIDE SEQUENCE [LARGE SCALE GENOMIC DNA]</scope>
</reference>
<evidence type="ECO:0000313" key="1">
    <source>
        <dbReference type="EMBL" id="KAI5683947.1"/>
    </source>
</evidence>
<gene>
    <name evidence="1" type="ORF">M9H77_05175</name>
</gene>
<accession>A0ACC0CG52</accession>
<keyword evidence="2" id="KW-1185">Reference proteome</keyword>
<name>A0ACC0CG52_CATRO</name>
<proteinExistence type="predicted"/>
<organism evidence="1 2">
    <name type="scientific">Catharanthus roseus</name>
    <name type="common">Madagascar periwinkle</name>
    <name type="synonym">Vinca rosea</name>
    <dbReference type="NCBI Taxonomy" id="4058"/>
    <lineage>
        <taxon>Eukaryota</taxon>
        <taxon>Viridiplantae</taxon>
        <taxon>Streptophyta</taxon>
        <taxon>Embryophyta</taxon>
        <taxon>Tracheophyta</taxon>
        <taxon>Spermatophyta</taxon>
        <taxon>Magnoliopsida</taxon>
        <taxon>eudicotyledons</taxon>
        <taxon>Gunneridae</taxon>
        <taxon>Pentapetalae</taxon>
        <taxon>asterids</taxon>
        <taxon>lamiids</taxon>
        <taxon>Gentianales</taxon>
        <taxon>Apocynaceae</taxon>
        <taxon>Rauvolfioideae</taxon>
        <taxon>Vinceae</taxon>
        <taxon>Catharanthinae</taxon>
        <taxon>Catharanthus</taxon>
    </lineage>
</organism>
<dbReference type="Proteomes" id="UP001060085">
    <property type="component" value="Linkage Group LG01"/>
</dbReference>
<sequence>MAGQTTPNMDQFEAFFKRADLDQDGRISGNEAVTFFQGSNLPRQVLAQIWTIADHNRTGFLGRQEFYNALKLVTVAQSKRELTPDIVKAALYSPASAKIPPPQINLTPSPSHQSNVSVGSSVPPASASTAMAPQTVGMRGPQGFASQQNQVMRPPRPTTPSTSFQPPQGVAAQAVPSHGGNMGVSHPPSSSAWTGSQVGGPSQTNRNIRPLAPGGLTMVASGSPPSAQRAAQGVLLSTQPVSSKSSDVLMGGQVEVKDSKALAVAGNGHASDSLFGDVFSASSTLPKEDSAKVTPPASVSPVSSAITSAVAQSTVKPNPLDSFQITPGRQPVGVQQQPGNFPAKSNQQFPVQASTAVPSSGMNSASRQSQLPWPRMTHSDIQKYSKVFMQVDTDRDGKITGEQARNLFLSWRLPREILKQVWDLSDQDNDSMLSLREFCIALYLMERFREGRPPPAALPSSILSDEALLSVSNQPTAAHANTAWRATPASQPQVMKGARPVASAKPPRPVPVPVPGDVVQPSRQKPKVPELEKDILDQLSTEEQDSLNSKFQEAKDAEKKVAELEKEITEAREKIQFYHAKMQELILYKSRCDNRLNEISARVSADRKEVELLAKKYEEKYKQAGDVASKLTIEEATFRDIQEKKMELYRAIVKLEQSGGGDGTQESANRIQLDLEELVKSLNERCKTYGLRAKPISLIELPFGWQPGIQGGAADWDENWDKFEDEGFTFVKDLTLDVQNVIAPPKSKSSLVCEKESSVDENGAVKSPSVDVKAEKVNSTGENISEDEGSNTQTDTRTANSPPESPARSNALESEAKEFEDSHFKKDVSFDGSPNANSKDMSFDGSPNAKQSGHWHSESVFSGDKGFDEPSWGTFDTQYDDAAWDSNHAKDSDSERQNDNSLFGSDNWGLNPIKTGTRSTDNNIYPKQGAFFDSVPSTPMNQGAFFDSVPSTPMNQGTFFDSVPSTPMKPGGFFDSVPSTPMKQGAFFDSVPSTPMYHTGNSPDADSMFQRKSPFAFADSVPSTPMYNNSNNSPRRYNEGSEDRSFDSFSRFDSFNMHDGGLFAPSEPSLSRFDSMRSTRDSEYDQGLYASRDLARFDSFRSTADSDYNFGSMPTHETFTRFDSIRSNRDSDFGRGFSSYDDTTDPFGSNDPFKASMENQTARNDSDGWKAF</sequence>
<comment type="caution">
    <text evidence="1">The sequence shown here is derived from an EMBL/GenBank/DDBJ whole genome shotgun (WGS) entry which is preliminary data.</text>
</comment>